<organism evidence="4 5">
    <name type="scientific">Litoreibacter ascidiaceicola</name>
    <dbReference type="NCBI Taxonomy" id="1486859"/>
    <lineage>
        <taxon>Bacteria</taxon>
        <taxon>Pseudomonadati</taxon>
        <taxon>Pseudomonadota</taxon>
        <taxon>Alphaproteobacteria</taxon>
        <taxon>Rhodobacterales</taxon>
        <taxon>Roseobacteraceae</taxon>
        <taxon>Litoreibacter</taxon>
    </lineage>
</organism>
<protein>
    <submittedName>
        <fullName evidence="4">Mannose or cellobiose epimerase, N-acyl-D-glucosamine 2-epimerase family</fullName>
    </submittedName>
</protein>
<accession>A0A1M5DLW5</accession>
<dbReference type="InterPro" id="IPR008928">
    <property type="entry name" value="6-hairpin_glycosidase_sf"/>
</dbReference>
<dbReference type="OrthoDB" id="9806359at2"/>
<evidence type="ECO:0000256" key="2">
    <source>
        <dbReference type="ARBA" id="ARBA00023235"/>
    </source>
</evidence>
<evidence type="ECO:0000313" key="5">
    <source>
        <dbReference type="Proteomes" id="UP000184144"/>
    </source>
</evidence>
<dbReference type="EMBL" id="FQUV01000009">
    <property type="protein sequence ID" value="SHF65337.1"/>
    <property type="molecule type" value="Genomic_DNA"/>
</dbReference>
<dbReference type="Gene3D" id="1.50.10.10">
    <property type="match status" value="1"/>
</dbReference>
<name>A0A1M5DLW5_9RHOB</name>
<keyword evidence="5" id="KW-1185">Reference proteome</keyword>
<reference evidence="5" key="2">
    <citation type="submission" date="2016-11" db="EMBL/GenBank/DDBJ databases">
        <authorList>
            <person name="Varghese N."/>
            <person name="Submissions S."/>
        </authorList>
    </citation>
    <scope>NUCLEOTIDE SEQUENCE [LARGE SCALE GENOMIC DNA]</scope>
    <source>
        <strain evidence="5">DSM 100566</strain>
    </source>
</reference>
<keyword evidence="2" id="KW-0413">Isomerase</keyword>
<dbReference type="STRING" id="1486859.SAMN05444273_109102"/>
<comment type="similarity">
    <text evidence="1">Belongs to the N-acylglucosamine 2-epimerase family.</text>
</comment>
<evidence type="ECO:0000313" key="4">
    <source>
        <dbReference type="EMBL" id="SHF67891.1"/>
    </source>
</evidence>
<dbReference type="SUPFAM" id="SSF48208">
    <property type="entry name" value="Six-hairpin glycosidases"/>
    <property type="match status" value="1"/>
</dbReference>
<dbReference type="InterPro" id="IPR010819">
    <property type="entry name" value="AGE/CE"/>
</dbReference>
<evidence type="ECO:0000256" key="1">
    <source>
        <dbReference type="ARBA" id="ARBA00008558"/>
    </source>
</evidence>
<sequence length="396" mass="45536">MTTNPAYPDFESVSFLNDHISKTLAFYEDRAVDPDGGFFHCFEDDGRIYDSELRHLVSSCRFVFNYALAFRKRGAQQHRDKALHGLEFLENTHRQDNGAYAWQLRNGKVTHGEVMAYGHAFVMIASATALEAGIAEARPTLNHIWNFMETQFWQPDHGAYADERNADLSDLSPYRGQNANMHSCEGCIAAFRATGETRYLDRAEALAYKFTMELSDKTGGLIWEHYDANWAPDHDYHKDKPNDLFKPWGIQPGHLVEWARLLLTLDQIRPQKWYLVRAIALFGAAMEHGRDQELGGLIYGFAPNGTPCAREKYYWVNSEAAATAWRLFQRTGEETYRQNYHEIWCYAWDHLIDHEHGAWFRVLTPEGNKIDNQKSPPGKTDYHTLGVCWDILSAKA</sequence>
<evidence type="ECO:0000313" key="3">
    <source>
        <dbReference type="EMBL" id="SHF65337.1"/>
    </source>
</evidence>
<proteinExistence type="inferred from homology"/>
<dbReference type="AlphaFoldDB" id="A0A1M5DLW5"/>
<dbReference type="Pfam" id="PF07221">
    <property type="entry name" value="GlcNAc_2-epim"/>
    <property type="match status" value="1"/>
</dbReference>
<dbReference type="PANTHER" id="PTHR15108">
    <property type="entry name" value="N-ACYLGLUCOSAMINE-2-EPIMERASE"/>
    <property type="match status" value="1"/>
</dbReference>
<dbReference type="GO" id="GO:0005975">
    <property type="term" value="P:carbohydrate metabolic process"/>
    <property type="evidence" value="ECO:0007669"/>
    <property type="project" value="InterPro"/>
</dbReference>
<reference evidence="4" key="1">
    <citation type="submission" date="2016-11" db="EMBL/GenBank/DDBJ databases">
        <authorList>
            <person name="Jaros S."/>
            <person name="Januszkiewicz K."/>
            <person name="Wedrychowicz H."/>
        </authorList>
    </citation>
    <scope>NUCLEOTIDE SEQUENCE [LARGE SCALE GENOMIC DNA]</scope>
    <source>
        <strain evidence="4">DSM 100566</strain>
    </source>
</reference>
<dbReference type="Proteomes" id="UP000184144">
    <property type="component" value="Unassembled WGS sequence"/>
</dbReference>
<dbReference type="InterPro" id="IPR012341">
    <property type="entry name" value="6hp_glycosidase-like_sf"/>
</dbReference>
<dbReference type="RefSeq" id="WP_073145864.1">
    <property type="nucleotide sequence ID" value="NZ_FQUV01000009.1"/>
</dbReference>
<dbReference type="GO" id="GO:0016853">
    <property type="term" value="F:isomerase activity"/>
    <property type="evidence" value="ECO:0007669"/>
    <property type="project" value="UniProtKB-KW"/>
</dbReference>
<dbReference type="EMBL" id="FQUV01000009">
    <property type="protein sequence ID" value="SHF67891.1"/>
    <property type="molecule type" value="Genomic_DNA"/>
</dbReference>
<gene>
    <name evidence="4" type="ORF">SAMN05444273_109102</name>
    <name evidence="3" type="ORF">SAMN05444273_1098</name>
</gene>